<evidence type="ECO:0000313" key="2">
    <source>
        <dbReference type="Proteomes" id="UP000077202"/>
    </source>
</evidence>
<accession>A0A176VMM5</accession>
<keyword evidence="2" id="KW-1185">Reference proteome</keyword>
<reference evidence="1" key="1">
    <citation type="submission" date="2016-03" db="EMBL/GenBank/DDBJ databases">
        <title>Mechanisms controlling the formation of the plant cell surface in tip-growing cells are functionally conserved among land plants.</title>
        <authorList>
            <person name="Honkanen S."/>
            <person name="Jones V.A."/>
            <person name="Morieri G."/>
            <person name="Champion C."/>
            <person name="Hetherington A.J."/>
            <person name="Kelly S."/>
            <person name="Saint-Marcoux D."/>
            <person name="Proust H."/>
            <person name="Prescott H."/>
            <person name="Dolan L."/>
        </authorList>
    </citation>
    <scope>NUCLEOTIDE SEQUENCE [LARGE SCALE GENOMIC DNA]</scope>
    <source>
        <tissue evidence="1">Whole gametophyte</tissue>
    </source>
</reference>
<proteinExistence type="predicted"/>
<dbReference type="EMBL" id="LVLJ01003268">
    <property type="protein sequence ID" value="OAE22189.1"/>
    <property type="molecule type" value="Genomic_DNA"/>
</dbReference>
<protein>
    <submittedName>
        <fullName evidence="1">Uncharacterized protein</fullName>
    </submittedName>
</protein>
<sequence>MLLTISEQKKFALEREIAADEVALGGNEIANEEDDIALALTLAEVKKLKDEIKERPKKSKILQQVTTSELIDQRVELSVQRSVPTKMRSRNVSARSKMKARRRRIEKEAEMAVEPNSVEELTHRVVIDVESIVAKQHTMPLGTVDLDCGDGPSTEEPKSTRLSAADVLSERVVSLIKYLDGKMAKYAEPTLTDHT</sequence>
<comment type="caution">
    <text evidence="1">The sequence shown here is derived from an EMBL/GenBank/DDBJ whole genome shotgun (WGS) entry which is preliminary data.</text>
</comment>
<gene>
    <name evidence="1" type="ORF">AXG93_3271s1320</name>
</gene>
<dbReference type="Proteomes" id="UP000077202">
    <property type="component" value="Unassembled WGS sequence"/>
</dbReference>
<name>A0A176VMM5_MARPO</name>
<evidence type="ECO:0000313" key="1">
    <source>
        <dbReference type="EMBL" id="OAE22189.1"/>
    </source>
</evidence>
<dbReference type="AlphaFoldDB" id="A0A176VMM5"/>
<organism evidence="1 2">
    <name type="scientific">Marchantia polymorpha subsp. ruderalis</name>
    <dbReference type="NCBI Taxonomy" id="1480154"/>
    <lineage>
        <taxon>Eukaryota</taxon>
        <taxon>Viridiplantae</taxon>
        <taxon>Streptophyta</taxon>
        <taxon>Embryophyta</taxon>
        <taxon>Marchantiophyta</taxon>
        <taxon>Marchantiopsida</taxon>
        <taxon>Marchantiidae</taxon>
        <taxon>Marchantiales</taxon>
        <taxon>Marchantiaceae</taxon>
        <taxon>Marchantia</taxon>
    </lineage>
</organism>